<evidence type="ECO:0000313" key="2">
    <source>
        <dbReference type="Proteomes" id="UP000032544"/>
    </source>
</evidence>
<gene>
    <name evidence="1" type="ORF">LH29_19205</name>
</gene>
<dbReference type="Proteomes" id="UP000032544">
    <property type="component" value="Unassembled WGS sequence"/>
</dbReference>
<evidence type="ECO:0000313" key="1">
    <source>
        <dbReference type="EMBL" id="KJF42667.1"/>
    </source>
</evidence>
<sequence length="193" mass="22177">MLIVGFNAANAQFAQNNAIYYSDGLNFGNYYGVDVNLNYVYKEKYSVKVGYIYNRRKPKSQPDDYSTGLANALLFGATSPHDRMENYQLAIGKIYRINENRSIRLNLSFGLAYTVIREPENWQKTTSGFLAENYSWNYEKQNTVSLVINPRIEFPFTRVYGFSVSPMVQINKDRTCFGIGVGQMIGLLRSRDY</sequence>
<evidence type="ECO:0008006" key="3">
    <source>
        <dbReference type="Google" id="ProtNLM"/>
    </source>
</evidence>
<protein>
    <recommendedName>
        <fullName evidence="3">Outer membrane protein beta-barrel domain-containing protein</fullName>
    </recommendedName>
</protein>
<accession>A0A0D8J6Y5</accession>
<keyword evidence="2" id="KW-1185">Reference proteome</keyword>
<reference evidence="1 2" key="1">
    <citation type="submission" date="2014-09" db="EMBL/GenBank/DDBJ databases">
        <title>Draft Genome Sequence of Draconibacterium sp. JN14CK-3.</title>
        <authorList>
            <person name="Dong C."/>
            <person name="Lai Q."/>
            <person name="Shao Z."/>
        </authorList>
    </citation>
    <scope>NUCLEOTIDE SEQUENCE [LARGE SCALE GENOMIC DNA]</scope>
    <source>
        <strain evidence="1 2">JN14CK-3</strain>
    </source>
</reference>
<name>A0A0D8J6Y5_9BACT</name>
<dbReference type="AlphaFoldDB" id="A0A0D8J6Y5"/>
<dbReference type="EMBL" id="JRHC01000005">
    <property type="protein sequence ID" value="KJF42667.1"/>
    <property type="molecule type" value="Genomic_DNA"/>
</dbReference>
<comment type="caution">
    <text evidence="1">The sequence shown here is derived from an EMBL/GenBank/DDBJ whole genome shotgun (WGS) entry which is preliminary data.</text>
</comment>
<proteinExistence type="predicted"/>
<organism evidence="1 2">
    <name type="scientific">Draconibacterium sediminis</name>
    <dbReference type="NCBI Taxonomy" id="1544798"/>
    <lineage>
        <taxon>Bacteria</taxon>
        <taxon>Pseudomonadati</taxon>
        <taxon>Bacteroidota</taxon>
        <taxon>Bacteroidia</taxon>
        <taxon>Marinilabiliales</taxon>
        <taxon>Prolixibacteraceae</taxon>
        <taxon>Draconibacterium</taxon>
    </lineage>
</organism>